<accession>A0AAN9RBA4</accession>
<dbReference type="AlphaFoldDB" id="A0AAN9RBA4"/>
<protein>
    <submittedName>
        <fullName evidence="1">Uncharacterized protein</fullName>
    </submittedName>
</protein>
<evidence type="ECO:0000313" key="1">
    <source>
        <dbReference type="EMBL" id="KAK7360423.1"/>
    </source>
</evidence>
<reference evidence="1 2" key="1">
    <citation type="submission" date="2024-01" db="EMBL/GenBank/DDBJ databases">
        <title>The genomes of 5 underutilized Papilionoideae crops provide insights into root nodulation and disease resistanc.</title>
        <authorList>
            <person name="Jiang F."/>
        </authorList>
    </citation>
    <scope>NUCLEOTIDE SEQUENCE [LARGE SCALE GENOMIC DNA]</scope>
    <source>
        <strain evidence="1">LVBAO_FW01</strain>
        <tissue evidence="1">Leaves</tissue>
    </source>
</reference>
<name>A0AAN9RBA4_CANGL</name>
<keyword evidence="2" id="KW-1185">Reference proteome</keyword>
<sequence length="84" mass="9963">MLISYTSNKLLNLVATCKQLTPSFLRRYATFLMKQIPFEYIYSKHHFHYVYFSFFCSAFPPSFSSPKTSFIFNLHSDLQFLLSL</sequence>
<evidence type="ECO:0000313" key="2">
    <source>
        <dbReference type="Proteomes" id="UP001367508"/>
    </source>
</evidence>
<dbReference type="EMBL" id="JAYMYQ010000001">
    <property type="protein sequence ID" value="KAK7360423.1"/>
    <property type="molecule type" value="Genomic_DNA"/>
</dbReference>
<organism evidence="1 2">
    <name type="scientific">Canavalia gladiata</name>
    <name type="common">Sword bean</name>
    <name type="synonym">Dolichos gladiatus</name>
    <dbReference type="NCBI Taxonomy" id="3824"/>
    <lineage>
        <taxon>Eukaryota</taxon>
        <taxon>Viridiplantae</taxon>
        <taxon>Streptophyta</taxon>
        <taxon>Embryophyta</taxon>
        <taxon>Tracheophyta</taxon>
        <taxon>Spermatophyta</taxon>
        <taxon>Magnoliopsida</taxon>
        <taxon>eudicotyledons</taxon>
        <taxon>Gunneridae</taxon>
        <taxon>Pentapetalae</taxon>
        <taxon>rosids</taxon>
        <taxon>fabids</taxon>
        <taxon>Fabales</taxon>
        <taxon>Fabaceae</taxon>
        <taxon>Papilionoideae</taxon>
        <taxon>50 kb inversion clade</taxon>
        <taxon>NPAAA clade</taxon>
        <taxon>indigoferoid/millettioid clade</taxon>
        <taxon>Phaseoleae</taxon>
        <taxon>Canavalia</taxon>
    </lineage>
</organism>
<proteinExistence type="predicted"/>
<gene>
    <name evidence="1" type="ORF">VNO77_02416</name>
</gene>
<comment type="caution">
    <text evidence="1">The sequence shown here is derived from an EMBL/GenBank/DDBJ whole genome shotgun (WGS) entry which is preliminary data.</text>
</comment>
<dbReference type="Proteomes" id="UP001367508">
    <property type="component" value="Unassembled WGS sequence"/>
</dbReference>